<dbReference type="InterPro" id="IPR028244">
    <property type="entry name" value="T6SS_Rhs_Vgr_dom"/>
</dbReference>
<dbReference type="Pfam" id="PF13296">
    <property type="entry name" value="T6SS_Vgr"/>
    <property type="match status" value="1"/>
</dbReference>
<name>A0A2Y9U0G0_9GAMM</name>
<dbReference type="SUPFAM" id="SSF69279">
    <property type="entry name" value="Phage tail proteins"/>
    <property type="match status" value="3"/>
</dbReference>
<reference evidence="5 6" key="1">
    <citation type="journal article" date="2019" name="Int. J. Syst. Evol. Microbiol.">
        <title>Limnobaculum parvum gen. nov., sp. nov., isolated from a freshwater lake.</title>
        <authorList>
            <person name="Baek C."/>
            <person name="Shin S.K."/>
            <person name="Yi H."/>
        </authorList>
    </citation>
    <scope>NUCLEOTIDE SEQUENCE [LARGE SCALE GENOMIC DNA]</scope>
    <source>
        <strain evidence="5 6">HYN0051</strain>
    </source>
</reference>
<feature type="domain" description="DUF2345" evidence="3">
    <location>
        <begin position="715"/>
        <end position="855"/>
    </location>
</feature>
<dbReference type="Gene3D" id="4.10.220.110">
    <property type="match status" value="1"/>
</dbReference>
<evidence type="ECO:0000259" key="2">
    <source>
        <dbReference type="Pfam" id="PF04717"/>
    </source>
</evidence>
<dbReference type="Proteomes" id="UP000244908">
    <property type="component" value="Chromosome"/>
</dbReference>
<dbReference type="Pfam" id="PF05954">
    <property type="entry name" value="Phage_GPD"/>
    <property type="match status" value="2"/>
</dbReference>
<evidence type="ECO:0000313" key="5">
    <source>
        <dbReference type="EMBL" id="AWH89425.1"/>
    </source>
</evidence>
<protein>
    <submittedName>
        <fullName evidence="5">Type VI secretion system tip protein VgrG</fullName>
    </submittedName>
</protein>
<dbReference type="EMBL" id="CP029185">
    <property type="protein sequence ID" value="AWH89425.1"/>
    <property type="molecule type" value="Genomic_DNA"/>
</dbReference>
<dbReference type="InterPro" id="IPR006531">
    <property type="entry name" value="Gp5/Vgr_OB"/>
</dbReference>
<dbReference type="Gene3D" id="2.40.50.230">
    <property type="entry name" value="Gp5 N-terminal domain"/>
    <property type="match status" value="1"/>
</dbReference>
<dbReference type="Pfam" id="PF04717">
    <property type="entry name" value="Phage_base_V"/>
    <property type="match status" value="1"/>
</dbReference>
<dbReference type="Pfam" id="PF10106">
    <property type="entry name" value="DUF2345"/>
    <property type="match status" value="1"/>
</dbReference>
<dbReference type="InterPro" id="IPR018769">
    <property type="entry name" value="VgrG2_DUF2345"/>
</dbReference>
<dbReference type="AlphaFoldDB" id="A0A2Y9U0G0"/>
<dbReference type="KEGG" id="lpv:HYN51_13220"/>
<dbReference type="SUPFAM" id="SSF69255">
    <property type="entry name" value="gp5 N-terminal domain-like"/>
    <property type="match status" value="1"/>
</dbReference>
<feature type="domain" description="Putative type VI secretion system Rhs element associated Vgr" evidence="4">
    <location>
        <begin position="596"/>
        <end position="696"/>
    </location>
</feature>
<evidence type="ECO:0000256" key="1">
    <source>
        <dbReference type="SAM" id="MobiDB-lite"/>
    </source>
</evidence>
<proteinExistence type="predicted"/>
<dbReference type="Gene3D" id="3.55.50.10">
    <property type="entry name" value="Baseplate protein-like domains"/>
    <property type="match status" value="1"/>
</dbReference>
<organism evidence="5 6">
    <name type="scientific">Limnobaculum parvum</name>
    <dbReference type="NCBI Taxonomy" id="2172103"/>
    <lineage>
        <taxon>Bacteria</taxon>
        <taxon>Pseudomonadati</taxon>
        <taxon>Pseudomonadota</taxon>
        <taxon>Gammaproteobacteria</taxon>
        <taxon>Enterobacterales</taxon>
        <taxon>Budviciaceae</taxon>
        <taxon>Limnobaculum</taxon>
    </lineage>
</organism>
<keyword evidence="6" id="KW-1185">Reference proteome</keyword>
<gene>
    <name evidence="5" type="ORF">HYN51_13220</name>
</gene>
<accession>A0A2Y9U0G0</accession>
<evidence type="ECO:0000259" key="3">
    <source>
        <dbReference type="Pfam" id="PF10106"/>
    </source>
</evidence>
<dbReference type="RefSeq" id="WP_108901470.1">
    <property type="nucleotide sequence ID" value="NZ_CP029185.2"/>
</dbReference>
<dbReference type="NCBIfam" id="TIGR01646">
    <property type="entry name" value="vgr_GE"/>
    <property type="match status" value="2"/>
</dbReference>
<dbReference type="InterPro" id="IPR037026">
    <property type="entry name" value="Vgr_OB-fold_dom_sf"/>
</dbReference>
<dbReference type="InterPro" id="IPR006533">
    <property type="entry name" value="T6SS_Vgr_RhsGE"/>
</dbReference>
<dbReference type="OrthoDB" id="6710627at2"/>
<evidence type="ECO:0000313" key="6">
    <source>
        <dbReference type="Proteomes" id="UP000244908"/>
    </source>
</evidence>
<evidence type="ECO:0000259" key="4">
    <source>
        <dbReference type="Pfam" id="PF13296"/>
    </source>
</evidence>
<sequence length="938" mass="103279">MKDLLMKTGKDRLNQQMSAYGLDNVSKVLRGGAALSESGLSRYQLVIDGVSASLSVLSVQGYEHLSEPWRYQVQFTAQHGLTMQQILSEKATFTLAENGINSLGSAAGQLSDALTSAFSVFGDMLGVGENRVLHGVVTAFSQLATSTDEAHYSITLSPRLALLDNAQNSAIFQHRTVPQVVEQVLRQHDMTGVDFRFELTESYPVKEYISQWQESDLSFIRRLLADSGIWFRFETHTKHACDVVVFGDGEQQYQDGPTASYRQPSGNNDNGVESVWDMSVDRKTVPQSVLTQDYNYRNAQTGMKSDVNGAQKDKTTRGRHYVYGEHYRDKGEVTHHANAQDELVGQFSNMIPAGLGDVPGVGGTLSGLSDKNLGLRNGLSSNESENASEEAANHEPDNVGQGAWYARLRHQRFMTEQITIRGKTTLSHLAPGQILTVSGSPIAEAGSGILIVSVETQGDRQQAYVISFTGIPYDVLRPYRPARLPWPTISGTLPARVTSPDNDTYSYIDVQGRYRVKMDFDLNDNWRKGEESLWMRLAKSYAGETYGIHFPLIDGTEVAIAFTEGNPDRPYIAHAMHDSRHGDVVTLANHKRNLIRTPANNKLRMDDERGKEHIKLATEYGKTQLNMGHLVDAERKPRGEGFELRTDEWGAIRAAKGIQISTEPQERAQGQQRDMSGIIKQLEEALMLARGLAGAAEVAGAVTSELDSQQALQTTINNLNASGLALYGQEGIAQLTPKSQQISAGDNVMITSGQDVAVSAFKKFTLAAGDMLSLFAQKLGIKLIAASGRVQIQAQNDELELTSRKDMFITTLEGKMVIHARKELLLMSGGAGIRIRDGVVEIIAPERILHKSPVLEQPGGASIDEVMPSFQKGDFTRQFRLHVEGNPDRVIANRRFRLHRADGTIEEGISDANGESPLLAMNELEQVQIEILEVVRNV</sequence>
<feature type="domain" description="Gp5/Type VI secretion system Vgr protein OB-fold" evidence="2">
    <location>
        <begin position="509"/>
        <end position="575"/>
    </location>
</feature>
<feature type="region of interest" description="Disordered" evidence="1">
    <location>
        <begin position="376"/>
        <end position="398"/>
    </location>
</feature>
<dbReference type="Gene3D" id="2.30.110.50">
    <property type="match status" value="2"/>
</dbReference>